<evidence type="ECO:0000256" key="1">
    <source>
        <dbReference type="SAM" id="SignalP"/>
    </source>
</evidence>
<organism evidence="2 3">
    <name type="scientific">Tectimicrobiota bacterium</name>
    <dbReference type="NCBI Taxonomy" id="2528274"/>
    <lineage>
        <taxon>Bacteria</taxon>
        <taxon>Pseudomonadati</taxon>
        <taxon>Nitrospinota/Tectimicrobiota group</taxon>
        <taxon>Candidatus Tectimicrobiota</taxon>
    </lineage>
</organism>
<comment type="caution">
    <text evidence="2">The sequence shown here is derived from an EMBL/GenBank/DDBJ whole genome shotgun (WGS) entry which is preliminary data.</text>
</comment>
<dbReference type="AlphaFoldDB" id="A0A932FXU9"/>
<keyword evidence="1" id="KW-0732">Signal</keyword>
<protein>
    <recommendedName>
        <fullName evidence="4">DNA-binding protein</fullName>
    </recommendedName>
</protein>
<sequence>MKRKFMVVAAFAFFMTGGCQDKPAANTPEAPKAAMPQAHEKVATASSGMTSGTVLATMDGGMYTYVEIETEGKKLWAVGPKTPVAVGDKVEFRGGMPMPNYYSKTLDRTFDSILFVSELRVAGGEGAAQGATAGPPMIPQHGGHAGDGGHGGGGIPAGKAAVEGPKAGSIAKAVGGYTVAELFSQREQLSGKTIAVRGKVVKVASEIMGKNWVHLQDGTGAQGTNDLTVITDQTATEGDTVLVKGTLTKDKNFGAGYFYQVVIEDAKITTE</sequence>
<dbReference type="PROSITE" id="PS51257">
    <property type="entry name" value="PROKAR_LIPOPROTEIN"/>
    <property type="match status" value="1"/>
</dbReference>
<evidence type="ECO:0000313" key="2">
    <source>
        <dbReference type="EMBL" id="MBI2877692.1"/>
    </source>
</evidence>
<reference evidence="2" key="1">
    <citation type="submission" date="2020-07" db="EMBL/GenBank/DDBJ databases">
        <title>Huge and variable diversity of episymbiotic CPR bacteria and DPANN archaea in groundwater ecosystems.</title>
        <authorList>
            <person name="He C.Y."/>
            <person name="Keren R."/>
            <person name="Whittaker M."/>
            <person name="Farag I.F."/>
            <person name="Doudna J."/>
            <person name="Cate J.H.D."/>
            <person name="Banfield J.F."/>
        </authorList>
    </citation>
    <scope>NUCLEOTIDE SEQUENCE</scope>
    <source>
        <strain evidence="2">NC_groundwater_672_Ag_B-0.1um_62_36</strain>
    </source>
</reference>
<gene>
    <name evidence="2" type="ORF">HYY20_12505</name>
</gene>
<evidence type="ECO:0000313" key="3">
    <source>
        <dbReference type="Proteomes" id="UP000769766"/>
    </source>
</evidence>
<proteinExistence type="predicted"/>
<evidence type="ECO:0008006" key="4">
    <source>
        <dbReference type="Google" id="ProtNLM"/>
    </source>
</evidence>
<feature type="signal peptide" evidence="1">
    <location>
        <begin position="1"/>
        <end position="21"/>
    </location>
</feature>
<dbReference type="Proteomes" id="UP000769766">
    <property type="component" value="Unassembled WGS sequence"/>
</dbReference>
<feature type="chain" id="PRO_5037265980" description="DNA-binding protein" evidence="1">
    <location>
        <begin position="22"/>
        <end position="271"/>
    </location>
</feature>
<name>A0A932FXU9_UNCTE</name>
<dbReference type="EMBL" id="JACPRF010000379">
    <property type="protein sequence ID" value="MBI2877692.1"/>
    <property type="molecule type" value="Genomic_DNA"/>
</dbReference>
<accession>A0A932FXU9</accession>